<comment type="subcellular location">
    <subcellularLocation>
        <location evidence="1">Membrane</location>
        <topology evidence="1">Multi-pass membrane protein</topology>
    </subcellularLocation>
</comment>
<dbReference type="SUPFAM" id="SSF52540">
    <property type="entry name" value="P-loop containing nucleoside triphosphate hydrolases"/>
    <property type="match status" value="1"/>
</dbReference>
<dbReference type="GO" id="GO:0016020">
    <property type="term" value="C:membrane"/>
    <property type="evidence" value="ECO:0007669"/>
    <property type="project" value="UniProtKB-SubCell"/>
</dbReference>
<dbReference type="KEGG" id="ter:Tery_3840"/>
<dbReference type="RefSeq" id="WP_011613212.1">
    <property type="nucleotide sequence ID" value="NC_008312.1"/>
</dbReference>
<evidence type="ECO:0000259" key="5">
    <source>
        <dbReference type="Pfam" id="PF07693"/>
    </source>
</evidence>
<name>Q10XZ2_TRIEI</name>
<dbReference type="eggNOG" id="COG1100">
    <property type="taxonomic scope" value="Bacteria"/>
</dbReference>
<dbReference type="Pfam" id="PF05128">
    <property type="entry name" value="DUF697"/>
    <property type="match status" value="1"/>
</dbReference>
<dbReference type="OrthoDB" id="467934at2"/>
<dbReference type="HOGENOM" id="CLU_040163_0_0_3"/>
<dbReference type="InterPro" id="IPR027417">
    <property type="entry name" value="P-loop_NTPase"/>
</dbReference>
<feature type="domain" description="KAP NTPase" evidence="5">
    <location>
        <begin position="112"/>
        <end position="160"/>
    </location>
</feature>
<gene>
    <name evidence="6" type="ordered locus">Tery_3840</name>
</gene>
<dbReference type="InterPro" id="IPR011646">
    <property type="entry name" value="KAP_P-loop"/>
</dbReference>
<evidence type="ECO:0000313" key="6">
    <source>
        <dbReference type="EMBL" id="ABG52882.1"/>
    </source>
</evidence>
<keyword evidence="3" id="KW-1133">Transmembrane helix</keyword>
<dbReference type="Gene3D" id="3.40.50.300">
    <property type="entry name" value="P-loop containing nucleotide triphosphate hydrolases"/>
    <property type="match status" value="1"/>
</dbReference>
<keyword evidence="2" id="KW-0812">Transmembrane</keyword>
<dbReference type="STRING" id="203124.Tery_3840"/>
<evidence type="ECO:0000256" key="1">
    <source>
        <dbReference type="ARBA" id="ARBA00004141"/>
    </source>
</evidence>
<keyword evidence="4" id="KW-0472">Membrane</keyword>
<evidence type="ECO:0000256" key="2">
    <source>
        <dbReference type="ARBA" id="ARBA00022692"/>
    </source>
</evidence>
<sequence>MAVKLKRPILVGGIGLSLLLWLLSEVQNFITDNSEPTILGIIVVSLGVWLLKRPKYLPSHKPSIIVSPTKQAAEEAIGLLSITIDKVSMTVEGINNSEKISNDITQLHQQVKIITQELERQELSIVITGNKGVGKTTFTEILKSQWNSKKSPKIKVVDITWEPEWATNNEYAKVNPLSPYDLILFLTTGDLIDSEFQALSKLTTLGQRFILIWNKQDLYLPDQKPQVIQKIKETLSTINSEKNLVGISVKPNPIKVRKYQQDGTIQESIEQPLPEISQLTEKLNQLLEEEREKLVWATTIRKAEIFRLEAQNILNKIRKERALPVIEKYQWIAAATAFANPVPALDLLATAAINTQLVVDLSAIYEQKFSIEKGKQVAGTMAELMLKLGLVELSTKTLTTLLKSNSLTFVAGGAFQAVSAAYLTRVAGMSLVEYLTTQADTNSVNIDQLGTIIQGVFSKTQENNFLKSFVTQVMSHILPQGKQLEFVSSPAQ</sequence>
<dbReference type="EMBL" id="CP000393">
    <property type="protein sequence ID" value="ABG52882.1"/>
    <property type="molecule type" value="Genomic_DNA"/>
</dbReference>
<organism evidence="6">
    <name type="scientific">Trichodesmium erythraeum (strain IMS101)</name>
    <dbReference type="NCBI Taxonomy" id="203124"/>
    <lineage>
        <taxon>Bacteria</taxon>
        <taxon>Bacillati</taxon>
        <taxon>Cyanobacteriota</taxon>
        <taxon>Cyanophyceae</taxon>
        <taxon>Oscillatoriophycideae</taxon>
        <taxon>Oscillatoriales</taxon>
        <taxon>Microcoleaceae</taxon>
        <taxon>Trichodesmium</taxon>
    </lineage>
</organism>
<protein>
    <recommendedName>
        <fullName evidence="5">KAP NTPase domain-containing protein</fullName>
    </recommendedName>
</protein>
<dbReference type="AlphaFoldDB" id="Q10XZ2"/>
<accession>Q10XZ2</accession>
<evidence type="ECO:0000256" key="3">
    <source>
        <dbReference type="ARBA" id="ARBA00022989"/>
    </source>
</evidence>
<dbReference type="Pfam" id="PF07693">
    <property type="entry name" value="KAP_NTPase"/>
    <property type="match status" value="1"/>
</dbReference>
<evidence type="ECO:0000256" key="4">
    <source>
        <dbReference type="ARBA" id="ARBA00023136"/>
    </source>
</evidence>
<proteinExistence type="predicted"/>
<dbReference type="InterPro" id="IPR021147">
    <property type="entry name" value="DUF697"/>
</dbReference>
<reference evidence="6" key="1">
    <citation type="submission" date="2006-06" db="EMBL/GenBank/DDBJ databases">
        <title>Complete sequence of Trichodesmium erythraeum IMS101.</title>
        <authorList>
            <consortium name="US DOE Joint Genome Institute"/>
            <person name="Copeland A."/>
            <person name="Lucas S."/>
            <person name="Lapidus A."/>
            <person name="Barry K."/>
            <person name="Detter J.C."/>
            <person name="Glavina del Rio T."/>
            <person name="Hammon N."/>
            <person name="Israni S."/>
            <person name="Dalin E."/>
            <person name="Tice H."/>
            <person name="Pitluck S."/>
            <person name="Kiss H."/>
            <person name="Munk A.C."/>
            <person name="Brettin T."/>
            <person name="Bruce D."/>
            <person name="Han C."/>
            <person name="Tapia R."/>
            <person name="Gilna P."/>
            <person name="Schmutz J."/>
            <person name="Larimer F."/>
            <person name="Land M."/>
            <person name="Hauser L."/>
            <person name="Kyrpides N."/>
            <person name="Kim E."/>
            <person name="Richardson P."/>
        </authorList>
    </citation>
    <scope>NUCLEOTIDE SEQUENCE [LARGE SCALE GENOMIC DNA]</scope>
    <source>
        <strain evidence="6">IMS101</strain>
    </source>
</reference>